<protein>
    <submittedName>
        <fullName evidence="1">Uncharacterized protein</fullName>
    </submittedName>
</protein>
<sequence length="72" mass="7488">MAAIGTSTLRCPVCAEDLDVPVATIPYERQSGAVTYLSFDLTQVRDHVAEHDLGSAAATDLPLPGAARGAHP</sequence>
<evidence type="ECO:0000313" key="1">
    <source>
        <dbReference type="EMBL" id="MFD1309859.1"/>
    </source>
</evidence>
<dbReference type="EMBL" id="JBHTMM010000043">
    <property type="protein sequence ID" value="MFD1309859.1"/>
    <property type="molecule type" value="Genomic_DNA"/>
</dbReference>
<reference evidence="2" key="1">
    <citation type="journal article" date="2019" name="Int. J. Syst. Evol. Microbiol.">
        <title>The Global Catalogue of Microorganisms (GCM) 10K type strain sequencing project: providing services to taxonomists for standard genome sequencing and annotation.</title>
        <authorList>
            <consortium name="The Broad Institute Genomics Platform"/>
            <consortium name="The Broad Institute Genome Sequencing Center for Infectious Disease"/>
            <person name="Wu L."/>
            <person name="Ma J."/>
        </authorList>
    </citation>
    <scope>NUCLEOTIDE SEQUENCE [LARGE SCALE GENOMIC DNA]</scope>
    <source>
        <strain evidence="2">CGMCC 4.7020</strain>
    </source>
</reference>
<accession>A0ABW3XMW3</accession>
<name>A0ABW3XMW3_9ACTN</name>
<organism evidence="1 2">
    <name type="scientific">Streptomyces kaempferi</name>
    <dbReference type="NCBI Taxonomy" id="333725"/>
    <lineage>
        <taxon>Bacteria</taxon>
        <taxon>Bacillati</taxon>
        <taxon>Actinomycetota</taxon>
        <taxon>Actinomycetes</taxon>
        <taxon>Kitasatosporales</taxon>
        <taxon>Streptomycetaceae</taxon>
        <taxon>Streptomyces</taxon>
    </lineage>
</organism>
<keyword evidence="2" id="KW-1185">Reference proteome</keyword>
<gene>
    <name evidence="1" type="ORF">ACFQ5X_28860</name>
</gene>
<dbReference type="RefSeq" id="WP_381329284.1">
    <property type="nucleotide sequence ID" value="NZ_JBHTMM010000043.1"/>
</dbReference>
<evidence type="ECO:0000313" key="2">
    <source>
        <dbReference type="Proteomes" id="UP001597058"/>
    </source>
</evidence>
<comment type="caution">
    <text evidence="1">The sequence shown here is derived from an EMBL/GenBank/DDBJ whole genome shotgun (WGS) entry which is preliminary data.</text>
</comment>
<dbReference type="Proteomes" id="UP001597058">
    <property type="component" value="Unassembled WGS sequence"/>
</dbReference>
<proteinExistence type="predicted"/>